<evidence type="ECO:0000313" key="2">
    <source>
        <dbReference type="Proteomes" id="UP001221757"/>
    </source>
</evidence>
<gene>
    <name evidence="1" type="ORF">B0H17DRAFT_1040827</name>
</gene>
<evidence type="ECO:0000313" key="1">
    <source>
        <dbReference type="EMBL" id="KAJ7703637.1"/>
    </source>
</evidence>
<keyword evidence="2" id="KW-1185">Reference proteome</keyword>
<comment type="caution">
    <text evidence="1">The sequence shown here is derived from an EMBL/GenBank/DDBJ whole genome shotgun (WGS) entry which is preliminary data.</text>
</comment>
<protein>
    <submittedName>
        <fullName evidence="1">Uncharacterized protein</fullName>
    </submittedName>
</protein>
<accession>A0AAD7GNU5</accession>
<organism evidence="1 2">
    <name type="scientific">Mycena rosella</name>
    <name type="common">Pink bonnet</name>
    <name type="synonym">Agaricus rosellus</name>
    <dbReference type="NCBI Taxonomy" id="1033263"/>
    <lineage>
        <taxon>Eukaryota</taxon>
        <taxon>Fungi</taxon>
        <taxon>Dikarya</taxon>
        <taxon>Basidiomycota</taxon>
        <taxon>Agaricomycotina</taxon>
        <taxon>Agaricomycetes</taxon>
        <taxon>Agaricomycetidae</taxon>
        <taxon>Agaricales</taxon>
        <taxon>Marasmiineae</taxon>
        <taxon>Mycenaceae</taxon>
        <taxon>Mycena</taxon>
    </lineage>
</organism>
<dbReference type="Proteomes" id="UP001221757">
    <property type="component" value="Unassembled WGS sequence"/>
</dbReference>
<dbReference type="EMBL" id="JARKIE010000012">
    <property type="protein sequence ID" value="KAJ7703637.1"/>
    <property type="molecule type" value="Genomic_DNA"/>
</dbReference>
<proteinExistence type="predicted"/>
<name>A0AAD7GNU5_MYCRO</name>
<dbReference type="AlphaFoldDB" id="A0AAD7GNU5"/>
<reference evidence="1" key="1">
    <citation type="submission" date="2023-03" db="EMBL/GenBank/DDBJ databases">
        <title>Massive genome expansion in bonnet fungi (Mycena s.s.) driven by repeated elements and novel gene families across ecological guilds.</title>
        <authorList>
            <consortium name="Lawrence Berkeley National Laboratory"/>
            <person name="Harder C.B."/>
            <person name="Miyauchi S."/>
            <person name="Viragh M."/>
            <person name="Kuo A."/>
            <person name="Thoen E."/>
            <person name="Andreopoulos B."/>
            <person name="Lu D."/>
            <person name="Skrede I."/>
            <person name="Drula E."/>
            <person name="Henrissat B."/>
            <person name="Morin E."/>
            <person name="Kohler A."/>
            <person name="Barry K."/>
            <person name="LaButti K."/>
            <person name="Morin E."/>
            <person name="Salamov A."/>
            <person name="Lipzen A."/>
            <person name="Mereny Z."/>
            <person name="Hegedus B."/>
            <person name="Baldrian P."/>
            <person name="Stursova M."/>
            <person name="Weitz H."/>
            <person name="Taylor A."/>
            <person name="Grigoriev I.V."/>
            <person name="Nagy L.G."/>
            <person name="Martin F."/>
            <person name="Kauserud H."/>
        </authorList>
    </citation>
    <scope>NUCLEOTIDE SEQUENCE</scope>
    <source>
        <strain evidence="1">CBHHK067</strain>
    </source>
</reference>
<sequence>MGTLTPSPPDAHARGAATVLCSAPRDLGRRSRTLGLGAGAESERSRVGFPRGWRMLRVSTAQRLMCAG</sequence>